<proteinExistence type="inferred from homology"/>
<feature type="domain" description="Replicative helicase loading/DNA remodeling protein DnaB N-terminal winged helix" evidence="4">
    <location>
        <begin position="1"/>
        <end position="228"/>
    </location>
</feature>
<comment type="similarity">
    <text evidence="1">Belongs to the DnaB/DnaD family.</text>
</comment>
<feature type="compositionally biased region" description="Polar residues" evidence="2">
    <location>
        <begin position="354"/>
        <end position="371"/>
    </location>
</feature>
<dbReference type="EMBL" id="JJMT01000001">
    <property type="protein sequence ID" value="KEO46941.1"/>
    <property type="molecule type" value="Genomic_DNA"/>
</dbReference>
<accession>A0A074JHG7</accession>
<organism evidence="5 6">
    <name type="scientific">Streptococcus salivarius</name>
    <dbReference type="NCBI Taxonomy" id="1304"/>
    <lineage>
        <taxon>Bacteria</taxon>
        <taxon>Bacillati</taxon>
        <taxon>Bacillota</taxon>
        <taxon>Bacilli</taxon>
        <taxon>Lactobacillales</taxon>
        <taxon>Streptococcaceae</taxon>
        <taxon>Streptococcus</taxon>
    </lineage>
</organism>
<evidence type="ECO:0000259" key="4">
    <source>
        <dbReference type="Pfam" id="PF25888"/>
    </source>
</evidence>
<evidence type="ECO:0000256" key="2">
    <source>
        <dbReference type="SAM" id="MobiDB-lite"/>
    </source>
</evidence>
<dbReference type="RefSeq" id="WP_037600315.1">
    <property type="nucleotide sequence ID" value="NZ_JADPCF010000003.1"/>
</dbReference>
<dbReference type="InterPro" id="IPR058660">
    <property type="entry name" value="WHD_DnaB"/>
</dbReference>
<sequence length="391" mass="44177">MRPIEEFVYVGNQVIVPDQASLMRCYYPIIGGEGYALYQYFVAFYDNGNHRHKFAAILNHLNFGMQPLQEALAVLTAVDLLAFYHSPQGFYVIELKSPLSIEQFLKHAVYSSLLEQKISEPAVDALKPAGLQGLQDLSKRFSDVFTDERLAQKSVSEIKPKNSFDLSSFRNRMQADGLVFTDEKTDVPEIYKLSETHGMNWYDTYLLAKKTAVNHQIIVKRMQVQLEQAQAQTLGGDSALTETEKKILKAVRSEKPIYYLQSAKGPSGTVTNSEKQILTDLAQRGFMDEVINLMVAYSLGRTRSTNVNREYISKLANDFAFKNIVTAEQGLLALRSGYDKKSQQAKADSKKKTNVPSWSNPDYDNQTSQADQAKLDEIRRRALAKLEKGKE</sequence>
<protein>
    <submittedName>
        <fullName evidence="5">Chromosome replication initiation protein</fullName>
    </submittedName>
</protein>
<evidence type="ECO:0000313" key="6">
    <source>
        <dbReference type="Proteomes" id="UP000027855"/>
    </source>
</evidence>
<feature type="domain" description="DnaB/C C-terminal" evidence="3">
    <location>
        <begin position="268"/>
        <end position="329"/>
    </location>
</feature>
<dbReference type="AlphaFoldDB" id="A0A074JHG7"/>
<evidence type="ECO:0000313" key="5">
    <source>
        <dbReference type="EMBL" id="KEO46941.1"/>
    </source>
</evidence>
<dbReference type="InterPro" id="IPR006343">
    <property type="entry name" value="DnaB/C_C"/>
</dbReference>
<name>A0A074JHG7_STRSL</name>
<evidence type="ECO:0000256" key="1">
    <source>
        <dbReference type="ARBA" id="ARBA00093462"/>
    </source>
</evidence>
<comment type="caution">
    <text evidence="5">The sequence shown here is derived from an EMBL/GenBank/DDBJ whole genome shotgun (WGS) entry which is preliminary data.</text>
</comment>
<dbReference type="Pfam" id="PF07261">
    <property type="entry name" value="DnaB_2"/>
    <property type="match status" value="1"/>
</dbReference>
<reference evidence="5 6" key="1">
    <citation type="submission" date="2014-04" db="EMBL/GenBank/DDBJ databases">
        <title>Variable characteristics of bacteriocin-producing Streptococcus salivarius strains isolated from Malaysian subjects.</title>
        <authorList>
            <person name="Philip K."/>
            <person name="Barbour A."/>
        </authorList>
    </citation>
    <scope>NUCLEOTIDE SEQUENCE [LARGE SCALE GENOMIC DNA]</scope>
    <source>
        <strain evidence="5 6">NU10</strain>
    </source>
</reference>
<dbReference type="Pfam" id="PF25888">
    <property type="entry name" value="WHD_DnaB"/>
    <property type="match status" value="1"/>
</dbReference>
<dbReference type="Proteomes" id="UP000027855">
    <property type="component" value="Unassembled WGS sequence"/>
</dbReference>
<evidence type="ECO:0000259" key="3">
    <source>
        <dbReference type="Pfam" id="PF07261"/>
    </source>
</evidence>
<feature type="region of interest" description="Disordered" evidence="2">
    <location>
        <begin position="342"/>
        <end position="374"/>
    </location>
</feature>
<gene>
    <name evidence="5" type="ORF">DL07_00740</name>
</gene>
<feature type="compositionally biased region" description="Basic and acidic residues" evidence="2">
    <location>
        <begin position="342"/>
        <end position="351"/>
    </location>
</feature>